<dbReference type="AlphaFoldDB" id="F0SMJ5"/>
<evidence type="ECO:0000313" key="2">
    <source>
        <dbReference type="EMBL" id="ADY57757.1"/>
    </source>
</evidence>
<evidence type="ECO:0000256" key="1">
    <source>
        <dbReference type="SAM" id="Phobius"/>
    </source>
</evidence>
<feature type="transmembrane region" description="Helical" evidence="1">
    <location>
        <begin position="45"/>
        <end position="66"/>
    </location>
</feature>
<reference evidence="3" key="1">
    <citation type="submission" date="2011-02" db="EMBL/GenBank/DDBJ databases">
        <title>The complete genome of Planctomyces brasiliensis DSM 5305.</title>
        <authorList>
            <person name="Lucas S."/>
            <person name="Copeland A."/>
            <person name="Lapidus A."/>
            <person name="Bruce D."/>
            <person name="Goodwin L."/>
            <person name="Pitluck S."/>
            <person name="Kyrpides N."/>
            <person name="Mavromatis K."/>
            <person name="Pagani I."/>
            <person name="Ivanova N."/>
            <person name="Ovchinnikova G."/>
            <person name="Lu M."/>
            <person name="Detter J.C."/>
            <person name="Han C."/>
            <person name="Land M."/>
            <person name="Hauser L."/>
            <person name="Markowitz V."/>
            <person name="Cheng J.-F."/>
            <person name="Hugenholtz P."/>
            <person name="Woyke T."/>
            <person name="Wu D."/>
            <person name="Tindall B."/>
            <person name="Pomrenke H.G."/>
            <person name="Brambilla E."/>
            <person name="Klenk H.-P."/>
            <person name="Eisen J.A."/>
        </authorList>
    </citation>
    <scope>NUCLEOTIDE SEQUENCE [LARGE SCALE GENOMIC DNA]</scope>
    <source>
        <strain evidence="3">ATCC 49424 / DSM 5305 / JCM 21570 / NBRC 103401 / IFAM 1448</strain>
    </source>
</reference>
<dbReference type="OrthoDB" id="290340at2"/>
<name>F0SMJ5_RUBBR</name>
<dbReference type="KEGG" id="pbs:Plabr_0127"/>
<accession>F0SMJ5</accession>
<gene>
    <name evidence="2" type="ordered locus">Plabr_0127</name>
</gene>
<keyword evidence="1" id="KW-1133">Transmembrane helix</keyword>
<evidence type="ECO:0000313" key="3">
    <source>
        <dbReference type="Proteomes" id="UP000006860"/>
    </source>
</evidence>
<dbReference type="Proteomes" id="UP000006860">
    <property type="component" value="Chromosome"/>
</dbReference>
<keyword evidence="1" id="KW-0812">Transmembrane</keyword>
<dbReference type="STRING" id="756272.Plabr_0127"/>
<protein>
    <submittedName>
        <fullName evidence="2">Uncharacterized protein</fullName>
    </submittedName>
</protein>
<sequence length="70" mass="8037">MNWFPNALVLSQIPVVYYMFPLTAIVALVYSASRFEDPKAIFRKAGRLFMQIIVFLVGVLLLLYLLTARL</sequence>
<feature type="transmembrane region" description="Helical" evidence="1">
    <location>
        <begin position="15"/>
        <end position="33"/>
    </location>
</feature>
<keyword evidence="3" id="KW-1185">Reference proteome</keyword>
<dbReference type="HOGENOM" id="CLU_2755369_0_0_0"/>
<dbReference type="RefSeq" id="WP_013626501.1">
    <property type="nucleotide sequence ID" value="NC_015174.1"/>
</dbReference>
<proteinExistence type="predicted"/>
<dbReference type="EMBL" id="CP002546">
    <property type="protein sequence ID" value="ADY57757.1"/>
    <property type="molecule type" value="Genomic_DNA"/>
</dbReference>
<organism evidence="2 3">
    <name type="scientific">Rubinisphaera brasiliensis (strain ATCC 49424 / DSM 5305 / JCM 21570 / IAM 15109 / NBRC 103401 / IFAM 1448)</name>
    <name type="common">Planctomyces brasiliensis</name>
    <dbReference type="NCBI Taxonomy" id="756272"/>
    <lineage>
        <taxon>Bacteria</taxon>
        <taxon>Pseudomonadati</taxon>
        <taxon>Planctomycetota</taxon>
        <taxon>Planctomycetia</taxon>
        <taxon>Planctomycetales</taxon>
        <taxon>Planctomycetaceae</taxon>
        <taxon>Rubinisphaera</taxon>
    </lineage>
</organism>
<keyword evidence="1" id="KW-0472">Membrane</keyword>